<sequence length="197" mass="21199">MRVLMIGAPGSGKGTQGARIAAHFNVPHIGAGDILRGHVARRTAIGRAAQGHLDRGGLVPDEIVFDALGHALCEVDGGYILDGMPRTVPQAERLHQLAVDLGRLPQVALHLHADDEELTRRLLARGSTGGRSDDTAPVIRERLRRYHETTSPLKAWYALRGILLPVDAMRPAEHVGHEIVAALEALRPAALEEGFAI</sequence>
<dbReference type="Pfam" id="PF00406">
    <property type="entry name" value="ADK"/>
    <property type="match status" value="1"/>
</dbReference>
<comment type="function">
    <text evidence="5">Catalyzes the reversible transfer of the terminal phosphate group between ATP and AMP. Plays an important role in cellular energy homeostasis and in adenine nucleotide metabolism.</text>
</comment>
<evidence type="ECO:0000313" key="8">
    <source>
        <dbReference type="EMBL" id="GAA4250179.1"/>
    </source>
</evidence>
<comment type="subunit">
    <text evidence="5 7">Monomer.</text>
</comment>
<proteinExistence type="inferred from homology"/>
<evidence type="ECO:0000256" key="5">
    <source>
        <dbReference type="HAMAP-Rule" id="MF_00235"/>
    </source>
</evidence>
<dbReference type="EMBL" id="BAABAT010000009">
    <property type="protein sequence ID" value="GAA4250179.1"/>
    <property type="molecule type" value="Genomic_DNA"/>
</dbReference>
<dbReference type="HAMAP" id="MF_00235">
    <property type="entry name" value="Adenylate_kinase_Adk"/>
    <property type="match status" value="1"/>
</dbReference>
<organism evidence="8 9">
    <name type="scientific">Dactylosporangium darangshiense</name>
    <dbReference type="NCBI Taxonomy" id="579108"/>
    <lineage>
        <taxon>Bacteria</taxon>
        <taxon>Bacillati</taxon>
        <taxon>Actinomycetota</taxon>
        <taxon>Actinomycetes</taxon>
        <taxon>Micromonosporales</taxon>
        <taxon>Micromonosporaceae</taxon>
        <taxon>Dactylosporangium</taxon>
    </lineage>
</organism>
<feature type="binding site" evidence="5">
    <location>
        <position position="36"/>
    </location>
    <ligand>
        <name>AMP</name>
        <dbReference type="ChEBI" id="CHEBI:456215"/>
    </ligand>
</feature>
<dbReference type="PANTHER" id="PTHR23359">
    <property type="entry name" value="NUCLEOTIDE KINASE"/>
    <property type="match status" value="1"/>
</dbReference>
<comment type="domain">
    <text evidence="5">Consists of three domains, a large central CORE domain and two small peripheral domains, NMPbind and LID, which undergo movements during catalysis. The LID domain closes over the site of phosphoryl transfer upon ATP binding. Assembling and dissambling the active center during each catalytic cycle provides an effective means to prevent ATP hydrolysis.</text>
</comment>
<evidence type="ECO:0000256" key="2">
    <source>
        <dbReference type="ARBA" id="ARBA00022727"/>
    </source>
</evidence>
<accession>A0ABP8D8S9</accession>
<dbReference type="RefSeq" id="WP_345128283.1">
    <property type="nucleotide sequence ID" value="NZ_BAABAT010000009.1"/>
</dbReference>
<feature type="region of interest" description="NMP" evidence="5">
    <location>
        <begin position="30"/>
        <end position="59"/>
    </location>
</feature>
<keyword evidence="5" id="KW-0963">Cytoplasm</keyword>
<keyword evidence="5 7" id="KW-0067">ATP-binding</keyword>
<comment type="similarity">
    <text evidence="5 6">Belongs to the adenylate kinase family.</text>
</comment>
<feature type="binding site" evidence="5">
    <location>
        <position position="170"/>
    </location>
    <ligand>
        <name>ATP</name>
        <dbReference type="ChEBI" id="CHEBI:30616"/>
    </ligand>
</feature>
<dbReference type="PRINTS" id="PR00094">
    <property type="entry name" value="ADENYLTKNASE"/>
</dbReference>
<dbReference type="GO" id="GO:0016301">
    <property type="term" value="F:kinase activity"/>
    <property type="evidence" value="ECO:0007669"/>
    <property type="project" value="UniProtKB-KW"/>
</dbReference>
<comment type="caution">
    <text evidence="8">The sequence shown here is derived from an EMBL/GenBank/DDBJ whole genome shotgun (WGS) entry which is preliminary data.</text>
</comment>
<comment type="pathway">
    <text evidence="5">Purine metabolism; AMP biosynthesis via salvage pathway; AMP from ADP: step 1/1.</text>
</comment>
<keyword evidence="2 5" id="KW-0545">Nucleotide biosynthesis</keyword>
<dbReference type="CDD" id="cd01428">
    <property type="entry name" value="ADK"/>
    <property type="match status" value="1"/>
</dbReference>
<dbReference type="SUPFAM" id="SSF52540">
    <property type="entry name" value="P-loop containing nucleoside triphosphate hydrolases"/>
    <property type="match status" value="1"/>
</dbReference>
<feature type="binding site" evidence="5">
    <location>
        <begin position="10"/>
        <end position="15"/>
    </location>
    <ligand>
        <name>ATP</name>
        <dbReference type="ChEBI" id="CHEBI:30616"/>
    </ligand>
</feature>
<feature type="binding site" evidence="5">
    <location>
        <position position="125"/>
    </location>
    <ligand>
        <name>ATP</name>
        <dbReference type="ChEBI" id="CHEBI:30616"/>
    </ligand>
</feature>
<comment type="caution">
    <text evidence="5">Lacks conserved residue(s) required for the propagation of feature annotation.</text>
</comment>
<dbReference type="EC" id="2.7.4.3" evidence="5 7"/>
<feature type="binding site" evidence="5">
    <location>
        <position position="142"/>
    </location>
    <ligand>
        <name>AMP</name>
        <dbReference type="ChEBI" id="CHEBI:456215"/>
    </ligand>
</feature>
<evidence type="ECO:0000256" key="6">
    <source>
        <dbReference type="RuleBase" id="RU003330"/>
    </source>
</evidence>
<gene>
    <name evidence="5" type="primary">adk</name>
    <name evidence="8" type="ORF">GCM10022255_037490</name>
</gene>
<evidence type="ECO:0000256" key="3">
    <source>
        <dbReference type="ARBA" id="ARBA00022741"/>
    </source>
</evidence>
<dbReference type="Proteomes" id="UP001500620">
    <property type="component" value="Unassembled WGS sequence"/>
</dbReference>
<dbReference type="InterPro" id="IPR000850">
    <property type="entry name" value="Adenylat/UMP-CMP_kin"/>
</dbReference>
<keyword evidence="1 5" id="KW-0808">Transferase</keyword>
<evidence type="ECO:0000313" key="9">
    <source>
        <dbReference type="Proteomes" id="UP001500620"/>
    </source>
</evidence>
<comment type="catalytic activity">
    <reaction evidence="5 7">
        <text>AMP + ATP = 2 ADP</text>
        <dbReference type="Rhea" id="RHEA:12973"/>
        <dbReference type="ChEBI" id="CHEBI:30616"/>
        <dbReference type="ChEBI" id="CHEBI:456215"/>
        <dbReference type="ChEBI" id="CHEBI:456216"/>
        <dbReference type="EC" id="2.7.4.3"/>
    </reaction>
</comment>
<keyword evidence="4 5" id="KW-0418">Kinase</keyword>
<protein>
    <recommendedName>
        <fullName evidence="5 7">Adenylate kinase</fullName>
        <shortName evidence="5">AK</shortName>
        <ecNumber evidence="5 7">2.7.4.3</ecNumber>
    </recommendedName>
    <alternativeName>
        <fullName evidence="5">ATP-AMP transphosphorylase</fullName>
    </alternativeName>
    <alternativeName>
        <fullName evidence="5">ATP:AMP phosphotransferase</fullName>
    </alternativeName>
    <alternativeName>
        <fullName evidence="5">Adenylate monophosphate kinase</fullName>
    </alternativeName>
</protein>
<feature type="binding site" evidence="5">
    <location>
        <position position="90"/>
    </location>
    <ligand>
        <name>AMP</name>
        <dbReference type="ChEBI" id="CHEBI:456215"/>
    </ligand>
</feature>
<evidence type="ECO:0000256" key="7">
    <source>
        <dbReference type="RuleBase" id="RU003331"/>
    </source>
</evidence>
<evidence type="ECO:0000256" key="1">
    <source>
        <dbReference type="ARBA" id="ARBA00022679"/>
    </source>
</evidence>
<reference evidence="9" key="1">
    <citation type="journal article" date="2019" name="Int. J. Syst. Evol. Microbiol.">
        <title>The Global Catalogue of Microorganisms (GCM) 10K type strain sequencing project: providing services to taxonomists for standard genome sequencing and annotation.</title>
        <authorList>
            <consortium name="The Broad Institute Genomics Platform"/>
            <consortium name="The Broad Institute Genome Sequencing Center for Infectious Disease"/>
            <person name="Wu L."/>
            <person name="Ma J."/>
        </authorList>
    </citation>
    <scope>NUCLEOTIDE SEQUENCE [LARGE SCALE GENOMIC DNA]</scope>
    <source>
        <strain evidence="9">JCM 17441</strain>
    </source>
</reference>
<comment type="subcellular location">
    <subcellularLocation>
        <location evidence="5 7">Cytoplasm</location>
    </subcellularLocation>
</comment>
<feature type="binding site" evidence="5">
    <location>
        <begin position="57"/>
        <end position="59"/>
    </location>
    <ligand>
        <name>AMP</name>
        <dbReference type="ChEBI" id="CHEBI:456215"/>
    </ligand>
</feature>
<dbReference type="Gene3D" id="3.40.50.300">
    <property type="entry name" value="P-loop containing nucleotide triphosphate hydrolases"/>
    <property type="match status" value="1"/>
</dbReference>
<keyword evidence="3 5" id="KW-0547">Nucleotide-binding</keyword>
<name>A0ABP8D8S9_9ACTN</name>
<feature type="binding site" evidence="5">
    <location>
        <position position="131"/>
    </location>
    <ligand>
        <name>AMP</name>
        <dbReference type="ChEBI" id="CHEBI:456215"/>
    </ligand>
</feature>
<dbReference type="InterPro" id="IPR027417">
    <property type="entry name" value="P-loop_NTPase"/>
</dbReference>
<keyword evidence="9" id="KW-1185">Reference proteome</keyword>
<evidence type="ECO:0000256" key="4">
    <source>
        <dbReference type="ARBA" id="ARBA00022777"/>
    </source>
</evidence>